<dbReference type="Proteomes" id="UP000298631">
    <property type="component" value="Chromosome"/>
</dbReference>
<reference evidence="1 2" key="1">
    <citation type="submission" date="2019-05" db="EMBL/GenBank/DDBJ databases">
        <title>Pseudorhodobacter turbinis sp. nov., isolated from the gut of the Korean turban shell.</title>
        <authorList>
            <person name="Jeong Y.-S."/>
            <person name="Kang W.-R."/>
            <person name="Bae J.-W."/>
        </authorList>
    </citation>
    <scope>NUCLEOTIDE SEQUENCE [LARGE SCALE GENOMIC DNA]</scope>
    <source>
        <strain evidence="1 2">S12M18</strain>
    </source>
</reference>
<accession>A0A4P8ECV9</accession>
<dbReference type="EMBL" id="CP039964">
    <property type="protein sequence ID" value="QCO54559.1"/>
    <property type="molecule type" value="Genomic_DNA"/>
</dbReference>
<dbReference type="PANTHER" id="PTHR43293">
    <property type="entry name" value="ACETATE COA-TRANSFERASE YDIF"/>
    <property type="match status" value="1"/>
</dbReference>
<dbReference type="Gene3D" id="3.40.1080.10">
    <property type="entry name" value="Glutaconate Coenzyme A-transferase"/>
    <property type="match status" value="1"/>
</dbReference>
<dbReference type="Pfam" id="PF01144">
    <property type="entry name" value="CoA_trans"/>
    <property type="match status" value="1"/>
</dbReference>
<evidence type="ECO:0000313" key="2">
    <source>
        <dbReference type="Proteomes" id="UP000298631"/>
    </source>
</evidence>
<dbReference type="SUPFAM" id="SSF100950">
    <property type="entry name" value="NagB/RpiA/CoA transferase-like"/>
    <property type="match status" value="1"/>
</dbReference>
<protein>
    <submittedName>
        <fullName evidence="1">CoA synthetase</fullName>
    </submittedName>
</protein>
<dbReference type="SMART" id="SM00882">
    <property type="entry name" value="CoA_trans"/>
    <property type="match status" value="1"/>
</dbReference>
<sequence length="250" mass="27335">MIPAPLPREILMFTIAQLLDGVRHVAVGASSPIPAAGSMLRRALDEGKRKVRLSILGSVEHNFFTNGSTELFDSAGQGRLDAFFLGGGQIDKHANINLVGVGEYPQSTVRWPGSFGSAYLYFTVPRVILFREEHTPRVFVDEVDFISAPGISPPEVYRPGGPVALLTSKAMFSFDKAKPGFKLESIHPGQDLRDLIAATGFDFDHQDQPSVTPAPDTATLALLRGRVMDELKETYPAFAESWQSDLADQY</sequence>
<evidence type="ECO:0000313" key="1">
    <source>
        <dbReference type="EMBL" id="QCO54559.1"/>
    </source>
</evidence>
<gene>
    <name evidence="1" type="ORF">EOK75_01270</name>
</gene>
<dbReference type="AlphaFoldDB" id="A0A4P8ECV9"/>
<keyword evidence="2" id="KW-1185">Reference proteome</keyword>
<dbReference type="InterPro" id="IPR037171">
    <property type="entry name" value="NagB/RpiA_transferase-like"/>
</dbReference>
<dbReference type="PANTHER" id="PTHR43293:SF3">
    <property type="entry name" value="CHOLESTEROL RING-CLEAVING HYDROLASE IPDB SUBUNIT"/>
    <property type="match status" value="1"/>
</dbReference>
<proteinExistence type="predicted"/>
<dbReference type="KEGG" id="pseb:EOK75_01270"/>
<dbReference type="GO" id="GO:0008410">
    <property type="term" value="F:CoA-transferase activity"/>
    <property type="evidence" value="ECO:0007669"/>
    <property type="project" value="InterPro"/>
</dbReference>
<dbReference type="InterPro" id="IPR004165">
    <property type="entry name" value="CoA_trans_fam_I"/>
</dbReference>
<organism evidence="1 2">
    <name type="scientific">Pseudorhodobacter turbinis</name>
    <dbReference type="NCBI Taxonomy" id="2500533"/>
    <lineage>
        <taxon>Bacteria</taxon>
        <taxon>Pseudomonadati</taxon>
        <taxon>Pseudomonadota</taxon>
        <taxon>Alphaproteobacteria</taxon>
        <taxon>Rhodobacterales</taxon>
        <taxon>Paracoccaceae</taxon>
        <taxon>Pseudorhodobacter</taxon>
    </lineage>
</organism>
<name>A0A4P8ECV9_9RHOB</name>
<dbReference type="OrthoDB" id="9813111at2"/>